<feature type="transmembrane region" description="Helical" evidence="16">
    <location>
        <begin position="28"/>
        <end position="47"/>
    </location>
</feature>
<evidence type="ECO:0000256" key="12">
    <source>
        <dbReference type="ARBA" id="ARBA00023075"/>
    </source>
</evidence>
<dbReference type="CTD" id="4538"/>
<feature type="transmembrane region" description="Helical" evidence="16">
    <location>
        <begin position="338"/>
        <end position="364"/>
    </location>
</feature>
<keyword evidence="5 16" id="KW-0813">Transport</keyword>
<evidence type="ECO:0000256" key="5">
    <source>
        <dbReference type="ARBA" id="ARBA00022448"/>
    </source>
</evidence>
<dbReference type="EMBL" id="MK948930">
    <property type="protein sequence ID" value="QQX28225.1"/>
    <property type="molecule type" value="Genomic_DNA"/>
</dbReference>
<name>A0A7U0M899_9PLAT</name>
<organism evidence="18">
    <name type="scientific">Heterobothrium okamotoi</name>
    <dbReference type="NCBI Taxonomy" id="263722"/>
    <lineage>
        <taxon>Eukaryota</taxon>
        <taxon>Metazoa</taxon>
        <taxon>Spiralia</taxon>
        <taxon>Lophotrochozoa</taxon>
        <taxon>Platyhelminthes</taxon>
        <taxon>Monogenea</taxon>
        <taxon>Polyopisthocotylea</taxon>
        <taxon>Mazocraeidea</taxon>
        <taxon>Diclidophoridae</taxon>
        <taxon>Heterobothrium</taxon>
    </lineage>
</organism>
<dbReference type="GO" id="GO:0008137">
    <property type="term" value="F:NADH dehydrogenase (ubiquinone) activity"/>
    <property type="evidence" value="ECO:0007669"/>
    <property type="project" value="UniProtKB-UniRule"/>
</dbReference>
<comment type="catalytic activity">
    <reaction evidence="15 16">
        <text>a ubiquinone + NADH + 5 H(+)(in) = a ubiquinol + NAD(+) + 4 H(+)(out)</text>
        <dbReference type="Rhea" id="RHEA:29091"/>
        <dbReference type="Rhea" id="RHEA-COMP:9565"/>
        <dbReference type="Rhea" id="RHEA-COMP:9566"/>
        <dbReference type="ChEBI" id="CHEBI:15378"/>
        <dbReference type="ChEBI" id="CHEBI:16389"/>
        <dbReference type="ChEBI" id="CHEBI:17976"/>
        <dbReference type="ChEBI" id="CHEBI:57540"/>
        <dbReference type="ChEBI" id="CHEBI:57945"/>
        <dbReference type="EC" id="7.1.1.2"/>
    </reaction>
</comment>
<feature type="domain" description="NADH:quinone oxidoreductase/Mrp antiporter transmembrane" evidence="17">
    <location>
        <begin position="73"/>
        <end position="346"/>
    </location>
</feature>
<evidence type="ECO:0000256" key="6">
    <source>
        <dbReference type="ARBA" id="ARBA00022660"/>
    </source>
</evidence>
<sequence>MLIGNSVSSQLISGNTIIFNDYFFVDNLSYYMCLLVIIIAFIVLIGFSHININNLILLVLSCLCAIGCFCSWHCISFWVFYELSIISILFLVYMDSPYSDRYIAGWYFSCYMLFCGLPMLMVLVYCGESESTYYYIYWSDTNNFCLILLILLFVTKIPLVPFHVWLPIVHAEASTITSVCLSGYIMKLGLAGVIRFGVTTLEINYFSGDYLLIVLVSTIIIFISCLEEVDFKRWLAMLSLSHIGVGVVCLYVLFMQNTETSLLFGLGHGVAASYFFLLIMFIGVLGGSRAVNTVSLTSSWSFNISWLLVIGLCFCASFPPFVNFFIEVWLVGALYDSYLWYVVLLVYLFFSSVIPFSILGLSLTRRGNSIGINIGFNYYTSFLFLLLVGLFISLV</sequence>
<evidence type="ECO:0000256" key="14">
    <source>
        <dbReference type="ARBA" id="ARBA00023136"/>
    </source>
</evidence>
<feature type="transmembrane region" description="Helical" evidence="16">
    <location>
        <begin position="54"/>
        <end position="72"/>
    </location>
</feature>
<dbReference type="InterPro" id="IPR001750">
    <property type="entry name" value="ND/Mrp_TM"/>
</dbReference>
<dbReference type="AlphaFoldDB" id="A0A7U0M899"/>
<keyword evidence="6 16" id="KW-0679">Respiratory chain</keyword>
<comment type="function">
    <text evidence="16">Core subunit of the mitochondrial membrane respiratory chain NADH dehydrogenase (Complex I) which catalyzes electron transfer from NADH through the respiratory chain, using ubiquinone as an electron acceptor. Essential for the catalytic activity and assembly of complex I.</text>
</comment>
<reference evidence="18" key="2">
    <citation type="submission" date="2019-05" db="EMBL/GenBank/DDBJ databases">
        <authorList>
            <person name="Li R.R."/>
            <person name="Zhou C.C."/>
            <person name="Fu S.S."/>
        </authorList>
    </citation>
    <scope>NUCLEOTIDE SEQUENCE</scope>
</reference>
<reference evidence="18" key="1">
    <citation type="journal article" date="2019" name="Mitochondrial DNA Part B Resour">
        <title>Mitochondrial genome sequencing of the monogenean Heterobothrium okamotoi isolated from the tiger puffer Takifugu rubripes in North China.</title>
        <authorList>
            <person name="Li R."/>
            <person name="Zhou C."/>
            <person name="Ye S."/>
            <person name="Men L."/>
            <person name="Liu Y."/>
            <person name="Fu S."/>
        </authorList>
    </citation>
    <scope>NUCLEOTIDE SEQUENCE</scope>
</reference>
<evidence type="ECO:0000259" key="17">
    <source>
        <dbReference type="Pfam" id="PF00361"/>
    </source>
</evidence>
<dbReference type="RefSeq" id="YP_010155311.1">
    <property type="nucleotide sequence ID" value="NC_057207.1"/>
</dbReference>
<feature type="transmembrane region" description="Helical" evidence="16">
    <location>
        <begin position="306"/>
        <end position="326"/>
    </location>
</feature>
<dbReference type="PANTHER" id="PTHR43507">
    <property type="entry name" value="NADH-UBIQUINONE OXIDOREDUCTASE CHAIN 4"/>
    <property type="match status" value="1"/>
</dbReference>
<feature type="transmembrane region" description="Helical" evidence="16">
    <location>
        <begin position="210"/>
        <end position="227"/>
    </location>
</feature>
<comment type="similarity">
    <text evidence="2 16">Belongs to the complex I subunit 4 family.</text>
</comment>
<dbReference type="GO" id="GO:0042773">
    <property type="term" value="P:ATP synthesis coupled electron transport"/>
    <property type="evidence" value="ECO:0007669"/>
    <property type="project" value="InterPro"/>
</dbReference>
<evidence type="ECO:0000256" key="16">
    <source>
        <dbReference type="RuleBase" id="RU003297"/>
    </source>
</evidence>
<evidence type="ECO:0000256" key="15">
    <source>
        <dbReference type="ARBA" id="ARBA00049551"/>
    </source>
</evidence>
<feature type="transmembrane region" description="Helical" evidence="16">
    <location>
        <begin position="266"/>
        <end position="285"/>
    </location>
</feature>
<dbReference type="Pfam" id="PF00361">
    <property type="entry name" value="Proton_antipo_M"/>
    <property type="match status" value="1"/>
</dbReference>
<accession>A0A7U0M899</accession>
<feature type="transmembrane region" description="Helical" evidence="16">
    <location>
        <begin position="178"/>
        <end position="198"/>
    </location>
</feature>
<feature type="transmembrane region" description="Helical" evidence="16">
    <location>
        <begin position="146"/>
        <end position="166"/>
    </location>
</feature>
<protein>
    <recommendedName>
        <fullName evidence="4 16">NADH-ubiquinone oxidoreductase chain 4</fullName>
        <ecNumber evidence="3 16">7.1.1.2</ecNumber>
    </recommendedName>
</protein>
<dbReference type="PANTHER" id="PTHR43507:SF20">
    <property type="entry name" value="NADH-UBIQUINONE OXIDOREDUCTASE CHAIN 4"/>
    <property type="match status" value="1"/>
</dbReference>
<dbReference type="GO" id="GO:0015990">
    <property type="term" value="P:electron transport coupled proton transport"/>
    <property type="evidence" value="ECO:0007669"/>
    <property type="project" value="TreeGrafter"/>
</dbReference>
<feature type="transmembrane region" description="Helical" evidence="16">
    <location>
        <begin position="234"/>
        <end position="254"/>
    </location>
</feature>
<dbReference type="GO" id="GO:0048039">
    <property type="term" value="F:ubiquinone binding"/>
    <property type="evidence" value="ECO:0007669"/>
    <property type="project" value="TreeGrafter"/>
</dbReference>
<dbReference type="EC" id="7.1.1.2" evidence="3 16"/>
<proteinExistence type="inferred from homology"/>
<evidence type="ECO:0000256" key="4">
    <source>
        <dbReference type="ARBA" id="ARBA00021006"/>
    </source>
</evidence>
<dbReference type="GeneID" id="67158443"/>
<keyword evidence="14 16" id="KW-0472">Membrane</keyword>
<feature type="transmembrane region" description="Helical" evidence="16">
    <location>
        <begin position="106"/>
        <end position="126"/>
    </location>
</feature>
<dbReference type="GO" id="GO:0003954">
    <property type="term" value="F:NADH dehydrogenase activity"/>
    <property type="evidence" value="ECO:0007669"/>
    <property type="project" value="TreeGrafter"/>
</dbReference>
<keyword evidence="10 16" id="KW-1133">Transmembrane helix</keyword>
<evidence type="ECO:0000256" key="11">
    <source>
        <dbReference type="ARBA" id="ARBA00023027"/>
    </source>
</evidence>
<keyword evidence="7 16" id="KW-0812">Transmembrane</keyword>
<evidence type="ECO:0000313" key="18">
    <source>
        <dbReference type="EMBL" id="QQX28225.1"/>
    </source>
</evidence>
<evidence type="ECO:0000256" key="9">
    <source>
        <dbReference type="ARBA" id="ARBA00022982"/>
    </source>
</evidence>
<keyword evidence="13 16" id="KW-0496">Mitochondrion</keyword>
<comment type="subcellular location">
    <subcellularLocation>
        <location evidence="1 16">Mitochondrion membrane</location>
        <topology evidence="1 16">Multi-pass membrane protein</topology>
    </subcellularLocation>
</comment>
<keyword evidence="9 16" id="KW-0249">Electron transport</keyword>
<evidence type="ECO:0000256" key="2">
    <source>
        <dbReference type="ARBA" id="ARBA00009025"/>
    </source>
</evidence>
<dbReference type="PRINTS" id="PR01437">
    <property type="entry name" value="NUOXDRDTASE4"/>
</dbReference>
<keyword evidence="8" id="KW-1278">Translocase</keyword>
<evidence type="ECO:0000256" key="1">
    <source>
        <dbReference type="ARBA" id="ARBA00004225"/>
    </source>
</evidence>
<evidence type="ECO:0000256" key="8">
    <source>
        <dbReference type="ARBA" id="ARBA00022967"/>
    </source>
</evidence>
<feature type="transmembrane region" description="Helical" evidence="16">
    <location>
        <begin position="376"/>
        <end position="394"/>
    </location>
</feature>
<dbReference type="GO" id="GO:0031966">
    <property type="term" value="C:mitochondrial membrane"/>
    <property type="evidence" value="ECO:0007669"/>
    <property type="project" value="UniProtKB-SubCell"/>
</dbReference>
<evidence type="ECO:0000256" key="3">
    <source>
        <dbReference type="ARBA" id="ARBA00012944"/>
    </source>
</evidence>
<dbReference type="InterPro" id="IPR003918">
    <property type="entry name" value="NADH_UbQ_OxRdtase"/>
</dbReference>
<evidence type="ECO:0000256" key="7">
    <source>
        <dbReference type="ARBA" id="ARBA00022692"/>
    </source>
</evidence>
<geneLocation type="mitochondrion" evidence="18"/>
<evidence type="ECO:0000256" key="13">
    <source>
        <dbReference type="ARBA" id="ARBA00023128"/>
    </source>
</evidence>
<gene>
    <name evidence="18" type="primary">ND4</name>
</gene>
<keyword evidence="11 16" id="KW-0520">NAD</keyword>
<evidence type="ECO:0000256" key="10">
    <source>
        <dbReference type="ARBA" id="ARBA00022989"/>
    </source>
</evidence>
<keyword evidence="12 16" id="KW-0830">Ubiquinone</keyword>